<dbReference type="Gene3D" id="3.60.21.10">
    <property type="match status" value="1"/>
</dbReference>
<comment type="function">
    <text evidence="7">SbcCD cleaves DNA hairpin structures. These structures can inhibit DNA replication and are intermediates in certain DNA recombination reactions. The complex acts as a 3'-&gt;5' double strand exonuclease that can open hairpins. It also has a 5' single-strand endonuclease activity.</text>
</comment>
<dbReference type="InterPro" id="IPR004593">
    <property type="entry name" value="SbcD"/>
</dbReference>
<evidence type="ECO:0000256" key="1">
    <source>
        <dbReference type="ARBA" id="ARBA00010555"/>
    </source>
</evidence>
<dbReference type="NCBIfam" id="TIGR00619">
    <property type="entry name" value="sbcd"/>
    <property type="match status" value="1"/>
</dbReference>
<dbReference type="InterPro" id="IPR026843">
    <property type="entry name" value="SbcD_C"/>
</dbReference>
<dbReference type="CDD" id="cd00840">
    <property type="entry name" value="MPP_Mre11_N"/>
    <property type="match status" value="1"/>
</dbReference>
<evidence type="ECO:0000256" key="4">
    <source>
        <dbReference type="ARBA" id="ARBA00022722"/>
    </source>
</evidence>
<evidence type="ECO:0000256" key="7">
    <source>
        <dbReference type="RuleBase" id="RU363069"/>
    </source>
</evidence>
<dbReference type="InterPro" id="IPR041796">
    <property type="entry name" value="Mre11_N"/>
</dbReference>
<keyword evidence="7" id="KW-0255">Endonuclease</keyword>
<protein>
    <recommendedName>
        <fullName evidence="3 7">Nuclease SbcCD subunit D</fullName>
    </recommendedName>
</protein>
<dbReference type="Proteomes" id="UP000199012">
    <property type="component" value="Unassembled WGS sequence"/>
</dbReference>
<dbReference type="InterPro" id="IPR029052">
    <property type="entry name" value="Metallo-depent_PP-like"/>
</dbReference>
<evidence type="ECO:0000313" key="11">
    <source>
        <dbReference type="Proteomes" id="UP000199012"/>
    </source>
</evidence>
<dbReference type="PANTHER" id="PTHR30337">
    <property type="entry name" value="COMPONENT OF ATP-DEPENDENT DSDNA EXONUCLEASE"/>
    <property type="match status" value="1"/>
</dbReference>
<dbReference type="STRING" id="988821.SAMN05421867_10628"/>
<evidence type="ECO:0000256" key="5">
    <source>
        <dbReference type="ARBA" id="ARBA00022801"/>
    </source>
</evidence>
<dbReference type="GO" id="GO:0004519">
    <property type="term" value="F:endonuclease activity"/>
    <property type="evidence" value="ECO:0007669"/>
    <property type="project" value="UniProtKB-KW"/>
</dbReference>
<keyword evidence="7" id="KW-0235">DNA replication</keyword>
<reference evidence="11" key="1">
    <citation type="submission" date="2016-10" db="EMBL/GenBank/DDBJ databases">
        <authorList>
            <person name="Varghese N."/>
            <person name="Submissions S."/>
        </authorList>
    </citation>
    <scope>NUCLEOTIDE SEQUENCE [LARGE SCALE GENOMIC DNA]</scope>
    <source>
        <strain evidence="11">CGMCC 4.6945</strain>
    </source>
</reference>
<feature type="domain" description="Calcineurin-like phosphoesterase" evidence="8">
    <location>
        <begin position="47"/>
        <end position="235"/>
    </location>
</feature>
<dbReference type="InterPro" id="IPR050535">
    <property type="entry name" value="DNA_Repair-Maintenance_Comp"/>
</dbReference>
<feature type="domain" description="Nuclease SbcCD subunit D C-terminal" evidence="9">
    <location>
        <begin position="325"/>
        <end position="411"/>
    </location>
</feature>
<dbReference type="InterPro" id="IPR004843">
    <property type="entry name" value="Calcineurin-like_PHP"/>
</dbReference>
<dbReference type="AlphaFoldDB" id="A0A1I0XWL4"/>
<gene>
    <name evidence="7" type="primary">sbcD</name>
    <name evidence="10" type="ORF">SAMN05421867_10628</name>
</gene>
<dbReference type="GO" id="GO:0006260">
    <property type="term" value="P:DNA replication"/>
    <property type="evidence" value="ECO:0007669"/>
    <property type="project" value="UniProtKB-KW"/>
</dbReference>
<keyword evidence="6 7" id="KW-0269">Exonuclease</keyword>
<keyword evidence="11" id="KW-1185">Reference proteome</keyword>
<evidence type="ECO:0000256" key="6">
    <source>
        <dbReference type="ARBA" id="ARBA00022839"/>
    </source>
</evidence>
<sequence length="439" mass="45951">MLLGTGTMKPAASVPTLCRGCAGGTDRPDPPPASGVVSVPPSTVPGMRILHTSDWHLGRSLHGVDLLDHQAAYADHLVELVRAERPAAVVVAGDVYDRAIPPVEAVALLSATLARLAEHTVVVLTSGNHDSATRLGFGGALMREQVRLRTTVAALAEPVVLPGDAEDVLVYGLPYLDPDATRAALADEGAEPLARSHAAVTGAAMRRVAADVARRRAAAPGRRLRVVVAGHAFVVGGQASESERDIRVGGVDHVPAGVFAGADYVALGHLHGPQRLSGVEGTVVQYSGSPLAFSFSEQHHRKSTVLVDLDAAGGVRTELVAAPVPRRLVDVRGSLEELLGAAGEPHVDAWTRVTVTDAHRPPDLYARVRARFPHALVVHHRPPEAVGAGARSALVTAARDPWEVSAEFVAHVTGRDATPAELAVLRRATEDVLAAERSA</sequence>
<keyword evidence="7" id="KW-0233">DNA recombination</keyword>
<keyword evidence="5 7" id="KW-0378">Hydrolase</keyword>
<name>A0A1I0XWL4_9CELL</name>
<dbReference type="PANTHER" id="PTHR30337:SF0">
    <property type="entry name" value="NUCLEASE SBCCD SUBUNIT D"/>
    <property type="match status" value="1"/>
</dbReference>
<proteinExistence type="inferred from homology"/>
<evidence type="ECO:0000256" key="3">
    <source>
        <dbReference type="ARBA" id="ARBA00013365"/>
    </source>
</evidence>
<evidence type="ECO:0000313" key="10">
    <source>
        <dbReference type="EMBL" id="SFB05391.1"/>
    </source>
</evidence>
<comment type="subunit">
    <text evidence="2 7">Heterodimer of SbcC and SbcD.</text>
</comment>
<dbReference type="SUPFAM" id="SSF56300">
    <property type="entry name" value="Metallo-dependent phosphatases"/>
    <property type="match status" value="1"/>
</dbReference>
<keyword evidence="4 7" id="KW-0540">Nuclease</keyword>
<dbReference type="Pfam" id="PF12320">
    <property type="entry name" value="SbcD_C"/>
    <property type="match status" value="1"/>
</dbReference>
<evidence type="ECO:0000256" key="2">
    <source>
        <dbReference type="ARBA" id="ARBA00011322"/>
    </source>
</evidence>
<dbReference type="GO" id="GO:0008408">
    <property type="term" value="F:3'-5' exonuclease activity"/>
    <property type="evidence" value="ECO:0007669"/>
    <property type="project" value="InterPro"/>
</dbReference>
<dbReference type="EMBL" id="FOKA01000006">
    <property type="protein sequence ID" value="SFB05391.1"/>
    <property type="molecule type" value="Genomic_DNA"/>
</dbReference>
<evidence type="ECO:0000259" key="9">
    <source>
        <dbReference type="Pfam" id="PF12320"/>
    </source>
</evidence>
<organism evidence="10 11">
    <name type="scientific">Cellulomonas marina</name>
    <dbReference type="NCBI Taxonomy" id="988821"/>
    <lineage>
        <taxon>Bacteria</taxon>
        <taxon>Bacillati</taxon>
        <taxon>Actinomycetota</taxon>
        <taxon>Actinomycetes</taxon>
        <taxon>Micrococcales</taxon>
        <taxon>Cellulomonadaceae</taxon>
        <taxon>Cellulomonas</taxon>
    </lineage>
</organism>
<accession>A0A1I0XWL4</accession>
<comment type="similarity">
    <text evidence="1 7">Belongs to the SbcD family.</text>
</comment>
<evidence type="ECO:0000259" key="8">
    <source>
        <dbReference type="Pfam" id="PF00149"/>
    </source>
</evidence>
<dbReference type="Pfam" id="PF00149">
    <property type="entry name" value="Metallophos"/>
    <property type="match status" value="1"/>
</dbReference>
<dbReference type="GO" id="GO:0006310">
    <property type="term" value="P:DNA recombination"/>
    <property type="evidence" value="ECO:0007669"/>
    <property type="project" value="UniProtKB-KW"/>
</dbReference>